<protein>
    <submittedName>
        <fullName evidence="4">Uncharacterized protein</fullName>
    </submittedName>
</protein>
<dbReference type="Proteomes" id="UP000316213">
    <property type="component" value="Unassembled WGS sequence"/>
</dbReference>
<accession>A0A5C6A5J1</accession>
<feature type="domain" description="DprA winged helix" evidence="3">
    <location>
        <begin position="407"/>
        <end position="457"/>
    </location>
</feature>
<feature type="domain" description="Smf/DprA SLOG" evidence="2">
    <location>
        <begin position="159"/>
        <end position="361"/>
    </location>
</feature>
<gene>
    <name evidence="4" type="ORF">Pla100_41210</name>
</gene>
<name>A0A5C6A5J1_9BACT</name>
<dbReference type="Gene3D" id="1.10.10.10">
    <property type="entry name" value="Winged helix-like DNA-binding domain superfamily/Winged helix DNA-binding domain"/>
    <property type="match status" value="1"/>
</dbReference>
<comment type="similarity">
    <text evidence="1">Belongs to the DprA/Smf family.</text>
</comment>
<dbReference type="SUPFAM" id="SSF102405">
    <property type="entry name" value="MCP/YpsA-like"/>
    <property type="match status" value="1"/>
</dbReference>
<dbReference type="GO" id="GO:0009294">
    <property type="term" value="P:DNA-mediated transformation"/>
    <property type="evidence" value="ECO:0007669"/>
    <property type="project" value="InterPro"/>
</dbReference>
<dbReference type="OrthoDB" id="9785707at2"/>
<evidence type="ECO:0000259" key="3">
    <source>
        <dbReference type="Pfam" id="PF17782"/>
    </source>
</evidence>
<evidence type="ECO:0000313" key="4">
    <source>
        <dbReference type="EMBL" id="TWT93603.1"/>
    </source>
</evidence>
<dbReference type="NCBIfam" id="TIGR00732">
    <property type="entry name" value="dprA"/>
    <property type="match status" value="1"/>
</dbReference>
<evidence type="ECO:0000313" key="5">
    <source>
        <dbReference type="Proteomes" id="UP000316213"/>
    </source>
</evidence>
<evidence type="ECO:0000256" key="1">
    <source>
        <dbReference type="ARBA" id="ARBA00006525"/>
    </source>
</evidence>
<dbReference type="PANTHER" id="PTHR43022">
    <property type="entry name" value="PROTEIN SMF"/>
    <property type="match status" value="1"/>
</dbReference>
<dbReference type="InterPro" id="IPR036388">
    <property type="entry name" value="WH-like_DNA-bd_sf"/>
</dbReference>
<dbReference type="InterPro" id="IPR041614">
    <property type="entry name" value="DprA_WH"/>
</dbReference>
<proteinExistence type="inferred from homology"/>
<comment type="caution">
    <text evidence="4">The sequence shown here is derived from an EMBL/GenBank/DDBJ whole genome shotgun (WGS) entry which is preliminary data.</text>
</comment>
<organism evidence="4 5">
    <name type="scientific">Neorhodopirellula pilleata</name>
    <dbReference type="NCBI Taxonomy" id="2714738"/>
    <lineage>
        <taxon>Bacteria</taxon>
        <taxon>Pseudomonadati</taxon>
        <taxon>Planctomycetota</taxon>
        <taxon>Planctomycetia</taxon>
        <taxon>Pirellulales</taxon>
        <taxon>Pirellulaceae</taxon>
        <taxon>Neorhodopirellula</taxon>
    </lineage>
</organism>
<reference evidence="4 5" key="1">
    <citation type="submission" date="2019-02" db="EMBL/GenBank/DDBJ databases">
        <title>Deep-cultivation of Planctomycetes and their phenomic and genomic characterization uncovers novel biology.</title>
        <authorList>
            <person name="Wiegand S."/>
            <person name="Jogler M."/>
            <person name="Boedeker C."/>
            <person name="Pinto D."/>
            <person name="Vollmers J."/>
            <person name="Rivas-Marin E."/>
            <person name="Kohn T."/>
            <person name="Peeters S.H."/>
            <person name="Heuer A."/>
            <person name="Rast P."/>
            <person name="Oberbeckmann S."/>
            <person name="Bunk B."/>
            <person name="Jeske O."/>
            <person name="Meyerdierks A."/>
            <person name="Storesund J.E."/>
            <person name="Kallscheuer N."/>
            <person name="Luecker S."/>
            <person name="Lage O.M."/>
            <person name="Pohl T."/>
            <person name="Merkel B.J."/>
            <person name="Hornburger P."/>
            <person name="Mueller R.-W."/>
            <person name="Bruemmer F."/>
            <person name="Labrenz M."/>
            <person name="Spormann A.M."/>
            <person name="Op Den Camp H."/>
            <person name="Overmann J."/>
            <person name="Amann R."/>
            <person name="Jetten M.S.M."/>
            <person name="Mascher T."/>
            <person name="Medema M.H."/>
            <person name="Devos D.P."/>
            <person name="Kaster A.-K."/>
            <person name="Ovreas L."/>
            <person name="Rohde M."/>
            <person name="Galperin M.Y."/>
            <person name="Jogler C."/>
        </authorList>
    </citation>
    <scope>NUCLEOTIDE SEQUENCE [LARGE SCALE GENOMIC DNA]</scope>
    <source>
        <strain evidence="4 5">Pla100</strain>
    </source>
</reference>
<dbReference type="SUPFAM" id="SSF47781">
    <property type="entry name" value="RuvA domain 2-like"/>
    <property type="match status" value="1"/>
</dbReference>
<keyword evidence="5" id="KW-1185">Reference proteome</keyword>
<dbReference type="Pfam" id="PF14520">
    <property type="entry name" value="HHH_5"/>
    <property type="match status" value="1"/>
</dbReference>
<dbReference type="InterPro" id="IPR003488">
    <property type="entry name" value="DprA"/>
</dbReference>
<dbReference type="AlphaFoldDB" id="A0A5C6A5J1"/>
<dbReference type="PANTHER" id="PTHR43022:SF1">
    <property type="entry name" value="PROTEIN SMF"/>
    <property type="match status" value="1"/>
</dbReference>
<sequence length="464" mass="49847">MDAAQRDGVIGYVIGTGPEPVPYEASRHWRDCRLSEELFVWQQEQIELETSTTDRASESFASIDLADIDQVLVDRLQLCLLPGLGPRSLSVLLQAFGSADAVLRASSADLQRVPGVGPKLAHTITTASDHVDVQRVLSWCRDNHVEILEPDRPGFPCRSPYPTPLLELDDTPPLLFASGQWRASDEFAIAIVGTRHATPYGLQQTRNLVRDLAAASVTIVSGLARGIDTAAHRAAIEVGGRTIAFLGGGLGEMYPAENAGLAKEIRDHGAVISEYSPLAKPRSGMFPQRNRLIAAASLATLVIEAPMRSGSLITARLASEMGRSVGALPGPVNSRASSGCHHLIRDGGTLVTNADDVLELLGPVSQPIVTTAGRVGSDSRYGDIGEGVPESALNRSEREIRNGVELSLNEIERSILDHISPTGTAIDEIIAKTELSSPRVTSIISVLEMKRLVRRLSSQYVSRI</sequence>
<evidence type="ECO:0000259" key="2">
    <source>
        <dbReference type="Pfam" id="PF02481"/>
    </source>
</evidence>
<dbReference type="InterPro" id="IPR010994">
    <property type="entry name" value="RuvA_2-like"/>
</dbReference>
<dbReference type="EMBL" id="SJPM01000009">
    <property type="protein sequence ID" value="TWT93603.1"/>
    <property type="molecule type" value="Genomic_DNA"/>
</dbReference>
<dbReference type="InterPro" id="IPR057666">
    <property type="entry name" value="DrpA_SLOG"/>
</dbReference>
<dbReference type="Gene3D" id="3.40.50.450">
    <property type="match status" value="1"/>
</dbReference>
<dbReference type="Pfam" id="PF17782">
    <property type="entry name" value="WHD_DprA"/>
    <property type="match status" value="1"/>
</dbReference>
<dbReference type="Pfam" id="PF02481">
    <property type="entry name" value="DNA_processg_A"/>
    <property type="match status" value="1"/>
</dbReference>